<protein>
    <submittedName>
        <fullName evidence="5">Glycosyltransferase family 2 protein</fullName>
    </submittedName>
</protein>
<dbReference type="PANTHER" id="PTHR43179">
    <property type="entry name" value="RHAMNOSYLTRANSFERASE WBBL"/>
    <property type="match status" value="1"/>
</dbReference>
<accession>A0A7C9KY11</accession>
<dbReference type="Pfam" id="PF00535">
    <property type="entry name" value="Glycos_transf_2"/>
    <property type="match status" value="1"/>
</dbReference>
<dbReference type="GO" id="GO:0016757">
    <property type="term" value="F:glycosyltransferase activity"/>
    <property type="evidence" value="ECO:0007669"/>
    <property type="project" value="UniProtKB-KW"/>
</dbReference>
<dbReference type="InterPro" id="IPR001173">
    <property type="entry name" value="Glyco_trans_2-like"/>
</dbReference>
<comment type="caution">
    <text evidence="5">The sequence shown here is derived from an EMBL/GenBank/DDBJ whole genome shotgun (WGS) entry which is preliminary data.</text>
</comment>
<dbReference type="InterPro" id="IPR029044">
    <property type="entry name" value="Nucleotide-diphossugar_trans"/>
</dbReference>
<evidence type="ECO:0000256" key="3">
    <source>
        <dbReference type="ARBA" id="ARBA00022679"/>
    </source>
</evidence>
<evidence type="ECO:0000313" key="6">
    <source>
        <dbReference type="Proteomes" id="UP000483432"/>
    </source>
</evidence>
<dbReference type="AlphaFoldDB" id="A0A7C9KY11"/>
<proteinExistence type="inferred from homology"/>
<gene>
    <name evidence="5" type="ORF">GZ085_04610</name>
</gene>
<keyword evidence="3 5" id="KW-0808">Transferase</keyword>
<name>A0A7C9KY11_9PROT</name>
<dbReference type="Gene3D" id="3.90.550.10">
    <property type="entry name" value="Spore Coat Polysaccharide Biosynthesis Protein SpsA, Chain A"/>
    <property type="match status" value="1"/>
</dbReference>
<feature type="domain" description="Glycosyltransferase 2-like" evidence="4">
    <location>
        <begin position="19"/>
        <end position="148"/>
    </location>
</feature>
<organism evidence="5 6">
    <name type="scientific">Sulfuriferula multivorans</name>
    <dbReference type="NCBI Taxonomy" id="1559896"/>
    <lineage>
        <taxon>Bacteria</taxon>
        <taxon>Pseudomonadati</taxon>
        <taxon>Pseudomonadota</taxon>
        <taxon>Betaproteobacteria</taxon>
        <taxon>Nitrosomonadales</taxon>
        <taxon>Sulfuricellaceae</taxon>
        <taxon>Sulfuriferula</taxon>
    </lineage>
</organism>
<comment type="similarity">
    <text evidence="1">Belongs to the glycosyltransferase 2 family.</text>
</comment>
<sequence length="301" mass="33409">MTSIDLSGLPTDQKPTLAVIMTAFNRKAKTLAALQALASNVELDDVDLTVVLVDDGSTDGTAEAVAQAFPWVQVTHGDGSLFWCRGMHRAFELAMHSGYDYYLWLNDDTILYPDAVSRMIRCHVDIYKRLAKQVIVVGSTVDDQTGKLTYGGELRPSRWRPTTLTRVVPGDVAQKCDSMNGNFVLIPAEAAKKVGNLDPAFEHAMGDTDYALRAGRVGVDLWVAPGVFGTCGHNSVAGTYLDTSLSFSRRWKHFLSRKGLPWRSWMIFTRRHAGPAWLLFFAVPYVKQFVRGLLQPLTLKK</sequence>
<dbReference type="Proteomes" id="UP000483432">
    <property type="component" value="Unassembled WGS sequence"/>
</dbReference>
<evidence type="ECO:0000313" key="5">
    <source>
        <dbReference type="EMBL" id="NDP47670.1"/>
    </source>
</evidence>
<dbReference type="EMBL" id="JAAFGW010000047">
    <property type="protein sequence ID" value="NDP47670.1"/>
    <property type="molecule type" value="Genomic_DNA"/>
</dbReference>
<reference evidence="5 6" key="1">
    <citation type="submission" date="2019-09" db="EMBL/GenBank/DDBJ databases">
        <title>H2 Metabolism Revealed by Metagenomic Analysis in Subglacial Sediment of East Antarctica.</title>
        <authorList>
            <person name="Yang Z."/>
            <person name="Zhang Y."/>
            <person name="Lv Y."/>
            <person name="Yan W."/>
            <person name="Xiao X."/>
            <person name="Sun B."/>
            <person name="Ma H."/>
        </authorList>
    </citation>
    <scope>NUCLEOTIDE SEQUENCE [LARGE SCALE GENOMIC DNA]</scope>
    <source>
        <strain evidence="5">Bin2_2</strain>
    </source>
</reference>
<evidence type="ECO:0000256" key="2">
    <source>
        <dbReference type="ARBA" id="ARBA00022676"/>
    </source>
</evidence>
<evidence type="ECO:0000256" key="1">
    <source>
        <dbReference type="ARBA" id="ARBA00006739"/>
    </source>
</evidence>
<dbReference type="PANTHER" id="PTHR43179:SF12">
    <property type="entry name" value="GALACTOFURANOSYLTRANSFERASE GLFT2"/>
    <property type="match status" value="1"/>
</dbReference>
<dbReference type="SUPFAM" id="SSF53448">
    <property type="entry name" value="Nucleotide-diphospho-sugar transferases"/>
    <property type="match status" value="1"/>
</dbReference>
<keyword evidence="2" id="KW-0328">Glycosyltransferase</keyword>
<evidence type="ECO:0000259" key="4">
    <source>
        <dbReference type="Pfam" id="PF00535"/>
    </source>
</evidence>